<feature type="compositionally biased region" description="Polar residues" evidence="1">
    <location>
        <begin position="627"/>
        <end position="643"/>
    </location>
</feature>
<feature type="compositionally biased region" description="Polar residues" evidence="1">
    <location>
        <begin position="386"/>
        <end position="409"/>
    </location>
</feature>
<dbReference type="PANTHER" id="PTHR31962:SF6">
    <property type="entry name" value="EISOSOME COMPONENT PIL1-DOMAIN-CONTAINING PROTEIN"/>
    <property type="match status" value="1"/>
</dbReference>
<feature type="compositionally biased region" description="Polar residues" evidence="1">
    <location>
        <begin position="347"/>
        <end position="357"/>
    </location>
</feature>
<feature type="region of interest" description="Disordered" evidence="1">
    <location>
        <begin position="341"/>
        <end position="446"/>
    </location>
</feature>
<dbReference type="GO" id="GO:0036286">
    <property type="term" value="C:eisosome filament"/>
    <property type="evidence" value="ECO:0007669"/>
    <property type="project" value="TreeGrafter"/>
</dbReference>
<dbReference type="GO" id="GO:0006897">
    <property type="term" value="P:endocytosis"/>
    <property type="evidence" value="ECO:0007669"/>
    <property type="project" value="TreeGrafter"/>
</dbReference>
<keyword evidence="3" id="KW-1185">Reference proteome</keyword>
<feature type="compositionally biased region" description="Polar residues" evidence="1">
    <location>
        <begin position="512"/>
        <end position="525"/>
    </location>
</feature>
<organism evidence="2 3">
    <name type="scientific">Hermanssonia centrifuga</name>
    <dbReference type="NCBI Taxonomy" id="98765"/>
    <lineage>
        <taxon>Eukaryota</taxon>
        <taxon>Fungi</taxon>
        <taxon>Dikarya</taxon>
        <taxon>Basidiomycota</taxon>
        <taxon>Agaricomycotina</taxon>
        <taxon>Agaricomycetes</taxon>
        <taxon>Polyporales</taxon>
        <taxon>Meruliaceae</taxon>
        <taxon>Hermanssonia</taxon>
    </lineage>
</organism>
<feature type="compositionally biased region" description="Pro residues" evidence="1">
    <location>
        <begin position="687"/>
        <end position="696"/>
    </location>
</feature>
<feature type="compositionally biased region" description="Polar residues" evidence="1">
    <location>
        <begin position="831"/>
        <end position="841"/>
    </location>
</feature>
<evidence type="ECO:0000256" key="1">
    <source>
        <dbReference type="SAM" id="MobiDB-lite"/>
    </source>
</evidence>
<feature type="compositionally biased region" description="Low complexity" evidence="1">
    <location>
        <begin position="744"/>
        <end position="754"/>
    </location>
</feature>
<feature type="compositionally biased region" description="Polar residues" evidence="1">
    <location>
        <begin position="791"/>
        <end position="806"/>
    </location>
</feature>
<feature type="compositionally biased region" description="Basic and acidic residues" evidence="1">
    <location>
        <begin position="926"/>
        <end position="938"/>
    </location>
</feature>
<sequence>MFRSATTRIAHNSTVPGLGLARISKDLKSLQELINAEKSILQSVQKLAMDLGKASEALKTWGNGEGDDLGDTLTASTALLLHVASALSRFSSHESSVREQMKAVRTREENLDDMKRRRKSLMSSADSADRKLSKMSAEHKNFQAQADALNKLRDEIRAIDTDIMNEEANLGDFKRSSAKNWMGLKFGGLMELCEKGVIVGELGKLVIAEIPLDPTEPGLPRPYYTGHARTEFLVAEAHRAMSEVYFSTDPNPNPSTRTIRALPGGELPPIASSGPSSRPASSHFGVGGGSAMSMSGYAESTSEPSVRTSRYSQNLMMSPGGSGFMGLPEISGGSIGGLPAGSFMSAEKSSSQSSGLPPTNPFASPSPQAQPLSPVNTDVNEFGAYPSQSGPYSPRSTSLRNLSDQQQTGAVPGPRGGRFATFPTKGAMGPRAQPGPSSISSALAPIMDDRVPSIEIDRGNDSFSSSVALALGQQWVADDPRSERRPSNSKMSEALKDGRDDEPPPPKYSPTAELSPNTSRPTSIENELGQPATPSSIAPPSVLAVQANGEEDEDTGLAYMSPAEDDNKSTASSVRERGDRRVRFGGADDIDEEQERRSVRTGNGESAHARFGIPPVLIGSIGVPPTQIDTSSGSVSNLQTEHSSIPAVATASSPVTALRPEEEERALNAAAAREVSRELDALMMSSPPRPIEPLTPPVSASLNSSLPFSGRGVAPRGISLRDGPPSPTSLPDDSNYLRERDRSPSIPTSPISDSGRTTAQLQQAFRPVSPPGHEEREQQPLIPPPSMSFPARSTSPSVSTISTGTPYRTPPEYPMQPTGPGSFYNLPAVSGSGSFSPTGRTITAAAFKRQIRNPSTPTVEGNQPDTSPLIVKKRPLPSSPYPGQRVQPDYAGTPRIPSASAPGGTGQGVGSDWQNRSSPMAVPRSSQEDGRGSVHEREQAEDDDYDYISAYVDNPPHSGSPTDNRQMSSAGYNHGQFATNLEDEGGLR</sequence>
<feature type="compositionally biased region" description="Basic and acidic residues" evidence="1">
    <location>
        <begin position="493"/>
        <end position="504"/>
    </location>
</feature>
<gene>
    <name evidence="2" type="ORF">EW026_g547</name>
</gene>
<proteinExistence type="predicted"/>
<feature type="compositionally biased region" description="Low complexity" evidence="1">
    <location>
        <begin position="361"/>
        <end position="374"/>
    </location>
</feature>
<name>A0A4S4KUD2_9APHY</name>
<comment type="caution">
    <text evidence="2">The sequence shown here is derived from an EMBL/GenBank/DDBJ whole genome shotgun (WGS) entry which is preliminary data.</text>
</comment>
<feature type="compositionally biased region" description="Polar residues" evidence="1">
    <location>
        <begin position="852"/>
        <end position="866"/>
    </location>
</feature>
<dbReference type="Pfam" id="PF13805">
    <property type="entry name" value="Pil1"/>
    <property type="match status" value="1"/>
</dbReference>
<dbReference type="GO" id="GO:0008289">
    <property type="term" value="F:lipid binding"/>
    <property type="evidence" value="ECO:0007669"/>
    <property type="project" value="TreeGrafter"/>
</dbReference>
<dbReference type="GO" id="GO:0070941">
    <property type="term" value="P:eisosome assembly"/>
    <property type="evidence" value="ECO:0007669"/>
    <property type="project" value="TreeGrafter"/>
</dbReference>
<feature type="region of interest" description="Disordered" evidence="1">
    <location>
        <begin position="107"/>
        <end position="129"/>
    </location>
</feature>
<dbReference type="InterPro" id="IPR028245">
    <property type="entry name" value="PIL1/LSP1"/>
</dbReference>
<evidence type="ECO:0000313" key="2">
    <source>
        <dbReference type="EMBL" id="THH02284.1"/>
    </source>
</evidence>
<dbReference type="EMBL" id="SGPJ01000008">
    <property type="protein sequence ID" value="THH02284.1"/>
    <property type="molecule type" value="Genomic_DNA"/>
</dbReference>
<feature type="compositionally biased region" description="Polar residues" evidence="1">
    <location>
        <begin position="957"/>
        <end position="979"/>
    </location>
</feature>
<evidence type="ECO:0000313" key="3">
    <source>
        <dbReference type="Proteomes" id="UP000309038"/>
    </source>
</evidence>
<feature type="region of interest" description="Disordered" evidence="1">
    <location>
        <begin position="473"/>
        <end position="988"/>
    </location>
</feature>
<dbReference type="Gene3D" id="1.20.1270.60">
    <property type="entry name" value="Arfaptin homology (AH) domain/BAR domain"/>
    <property type="match status" value="1"/>
</dbReference>
<protein>
    <recommendedName>
        <fullName evidence="4">Eisosome component PIL1-domain-containing protein</fullName>
    </recommendedName>
</protein>
<dbReference type="PANTHER" id="PTHR31962">
    <property type="entry name" value="SPHINGOLIPID LONG CHAIN BASE-RESPONSIVE PROTEIN PIL1"/>
    <property type="match status" value="1"/>
</dbReference>
<accession>A0A4S4KUD2</accession>
<reference evidence="2 3" key="1">
    <citation type="submission" date="2019-02" db="EMBL/GenBank/DDBJ databases">
        <title>Genome sequencing of the rare red list fungi Phlebia centrifuga.</title>
        <authorList>
            <person name="Buettner E."/>
            <person name="Kellner H."/>
        </authorList>
    </citation>
    <scope>NUCLEOTIDE SEQUENCE [LARGE SCALE GENOMIC DNA]</scope>
    <source>
        <strain evidence="2 3">DSM 108282</strain>
    </source>
</reference>
<dbReference type="InterPro" id="IPR027267">
    <property type="entry name" value="AH/BAR_dom_sf"/>
</dbReference>
<evidence type="ECO:0008006" key="4">
    <source>
        <dbReference type="Google" id="ProtNLM"/>
    </source>
</evidence>
<dbReference type="GO" id="GO:0005886">
    <property type="term" value="C:plasma membrane"/>
    <property type="evidence" value="ECO:0007669"/>
    <property type="project" value="TreeGrafter"/>
</dbReference>
<feature type="compositionally biased region" description="Polar residues" evidence="1">
    <location>
        <begin position="698"/>
        <end position="707"/>
    </location>
</feature>
<dbReference type="Proteomes" id="UP000309038">
    <property type="component" value="Unassembled WGS sequence"/>
</dbReference>
<dbReference type="AlphaFoldDB" id="A0A4S4KUD2"/>